<dbReference type="KEGG" id="pdh:B9T62_25710"/>
<evidence type="ECO:0000313" key="3">
    <source>
        <dbReference type="Proteomes" id="UP000249890"/>
    </source>
</evidence>
<feature type="transmembrane region" description="Helical" evidence="1">
    <location>
        <begin position="158"/>
        <end position="178"/>
    </location>
</feature>
<reference evidence="2 3" key="1">
    <citation type="submission" date="2017-06" db="EMBL/GenBank/DDBJ databases">
        <title>Complete genome sequence of Paenibacillus donghaensis KCTC 13049T isolated from East Sea sediment, South Korea.</title>
        <authorList>
            <person name="Jung B.K."/>
            <person name="Hong S.-J."/>
            <person name="Shin J.-H."/>
        </authorList>
    </citation>
    <scope>NUCLEOTIDE SEQUENCE [LARGE SCALE GENOMIC DNA]</scope>
    <source>
        <strain evidence="2 3">KCTC 13049</strain>
    </source>
</reference>
<proteinExistence type="predicted"/>
<gene>
    <name evidence="2" type="ORF">B9T62_25710</name>
</gene>
<feature type="transmembrane region" description="Helical" evidence="1">
    <location>
        <begin position="40"/>
        <end position="60"/>
    </location>
</feature>
<feature type="transmembrane region" description="Helical" evidence="1">
    <location>
        <begin position="96"/>
        <end position="115"/>
    </location>
</feature>
<keyword evidence="1" id="KW-0472">Membrane</keyword>
<dbReference type="Proteomes" id="UP000249890">
    <property type="component" value="Chromosome"/>
</dbReference>
<keyword evidence="1" id="KW-0812">Transmembrane</keyword>
<feature type="transmembrane region" description="Helical" evidence="1">
    <location>
        <begin position="67"/>
        <end position="84"/>
    </location>
</feature>
<protein>
    <submittedName>
        <fullName evidence="2">Uncharacterized protein</fullName>
    </submittedName>
</protein>
<feature type="transmembrane region" description="Helical" evidence="1">
    <location>
        <begin position="127"/>
        <end position="146"/>
    </location>
</feature>
<dbReference type="RefSeq" id="WP_087917866.1">
    <property type="nucleotide sequence ID" value="NZ_CP021780.1"/>
</dbReference>
<feature type="transmembrane region" description="Helical" evidence="1">
    <location>
        <begin position="12"/>
        <end position="34"/>
    </location>
</feature>
<dbReference type="OrthoDB" id="80070at2"/>
<dbReference type="EMBL" id="CP021780">
    <property type="protein sequence ID" value="ASA23880.1"/>
    <property type="molecule type" value="Genomic_DNA"/>
</dbReference>
<accession>A0A2Z2KKK5</accession>
<organism evidence="2 3">
    <name type="scientific">Paenibacillus donghaensis</name>
    <dbReference type="NCBI Taxonomy" id="414771"/>
    <lineage>
        <taxon>Bacteria</taxon>
        <taxon>Bacillati</taxon>
        <taxon>Bacillota</taxon>
        <taxon>Bacilli</taxon>
        <taxon>Bacillales</taxon>
        <taxon>Paenibacillaceae</taxon>
        <taxon>Paenibacillus</taxon>
    </lineage>
</organism>
<keyword evidence="3" id="KW-1185">Reference proteome</keyword>
<evidence type="ECO:0000256" key="1">
    <source>
        <dbReference type="SAM" id="Phobius"/>
    </source>
</evidence>
<keyword evidence="1" id="KW-1133">Transmembrane helix</keyword>
<dbReference type="Pfam" id="PF19845">
    <property type="entry name" value="DUF6320"/>
    <property type="match status" value="1"/>
</dbReference>
<dbReference type="InterPro" id="IPR046283">
    <property type="entry name" value="DUF6320"/>
</dbReference>
<evidence type="ECO:0000313" key="2">
    <source>
        <dbReference type="EMBL" id="ASA23880.1"/>
    </source>
</evidence>
<dbReference type="AlphaFoldDB" id="A0A2Z2KKK5"/>
<name>A0A2Z2KKK5_9BACL</name>
<sequence>MKGNSLRAKTIAVLIISVLFMIGIFVPVLVNYILDGKLTWSLFSLGAIVMAWVTLVPVIIASKHKALFGLLGLSLTLLPFLYLTDYLAPYENWFENLAWPLVMIILPALWLIVLFAELVKASLNLKFAFVLIVLAALMVGIDYTVSEFLNEPVDQPMLLLKPAVAVVGALLLVIAQLLRRNMRSAQ</sequence>